<evidence type="ECO:0000313" key="2">
    <source>
        <dbReference type="Proteomes" id="UP001589532"/>
    </source>
</evidence>
<accession>A0ABV5SFS3</accession>
<proteinExistence type="predicted"/>
<dbReference type="RefSeq" id="WP_344992028.1">
    <property type="nucleotide sequence ID" value="NZ_BAAAXV010000005.1"/>
</dbReference>
<name>A0ABV5SFS3_9ACTN</name>
<gene>
    <name evidence="1" type="ORF">ACFFSA_46270</name>
</gene>
<organism evidence="1 2">
    <name type="scientific">Nonomuraea helvata</name>
    <dbReference type="NCBI Taxonomy" id="37484"/>
    <lineage>
        <taxon>Bacteria</taxon>
        <taxon>Bacillati</taxon>
        <taxon>Actinomycetota</taxon>
        <taxon>Actinomycetes</taxon>
        <taxon>Streptosporangiales</taxon>
        <taxon>Streptosporangiaceae</taxon>
        <taxon>Nonomuraea</taxon>
    </lineage>
</organism>
<sequence length="42" mass="4681">MLVQSGFDTERPPYAAWGGILAGVAELRRYHEVPDWLPVLAV</sequence>
<evidence type="ECO:0000313" key="1">
    <source>
        <dbReference type="EMBL" id="MFB9630527.1"/>
    </source>
</evidence>
<dbReference type="EMBL" id="JBHMBW010000098">
    <property type="protein sequence ID" value="MFB9630527.1"/>
    <property type="molecule type" value="Genomic_DNA"/>
</dbReference>
<protein>
    <submittedName>
        <fullName evidence="1">Uncharacterized protein</fullName>
    </submittedName>
</protein>
<comment type="caution">
    <text evidence="1">The sequence shown here is derived from an EMBL/GenBank/DDBJ whole genome shotgun (WGS) entry which is preliminary data.</text>
</comment>
<dbReference type="Proteomes" id="UP001589532">
    <property type="component" value="Unassembled WGS sequence"/>
</dbReference>
<keyword evidence="2" id="KW-1185">Reference proteome</keyword>
<reference evidence="1 2" key="1">
    <citation type="submission" date="2024-09" db="EMBL/GenBank/DDBJ databases">
        <authorList>
            <person name="Sun Q."/>
            <person name="Mori K."/>
        </authorList>
    </citation>
    <scope>NUCLEOTIDE SEQUENCE [LARGE SCALE GENOMIC DNA]</scope>
    <source>
        <strain evidence="1 2">JCM 3143</strain>
    </source>
</reference>